<dbReference type="Gene3D" id="3.80.10.10">
    <property type="entry name" value="Ribonuclease Inhibitor"/>
    <property type="match status" value="1"/>
</dbReference>
<dbReference type="AlphaFoldDB" id="A0ABC8XZ05"/>
<dbReference type="InterPro" id="IPR001810">
    <property type="entry name" value="F-box_dom"/>
</dbReference>
<dbReference type="InterPro" id="IPR055357">
    <property type="entry name" value="LRR_At1g61320_AtMIF1"/>
</dbReference>
<keyword evidence="3" id="KW-1185">Reference proteome</keyword>
<dbReference type="PROSITE" id="PS50181">
    <property type="entry name" value="FBOX"/>
    <property type="match status" value="1"/>
</dbReference>
<sequence>MEDLPLEIQPLVMSLLSLKDAARTSLVARNWRKLWTCYPNLCFAGSNDWTTEEDIIKIRRAKFIKTVNSIIQQHNGIDLNKFSIRFGLKKNFVNHLDRWIHFATASKARIIEINLWPKMERREPGIKVYNFPLEALGAQGSPFIVSLFLKDVSIKPRSDIGGFTKLRRLLLHDVEISGDLPGSLKNCFSLEDLELIACTGVAELYVPHQLDKLQYLQISRMCVQKIDFHVTGLTHFEYKGSMTYIVLHGCSKLEKVVLSSKSCSFVKDNNALVHAFTAIPSISAVKVLHLYSDMKAHPPVWTSQMTGPMYAFMFLRHLTCEIRIFTEEPNHHDGILQFARYLGVAPRLEMLQLHLMYYTQISECWHGEATGEEVSSCMGGLQHLKMVYMSGFRCYRPQILLLCGILKKGTSVDS</sequence>
<dbReference type="PANTHER" id="PTHR34145">
    <property type="entry name" value="OS02G0105600 PROTEIN"/>
    <property type="match status" value="1"/>
</dbReference>
<dbReference type="EMBL" id="OZ075125">
    <property type="protein sequence ID" value="CAL4935520.1"/>
    <property type="molecule type" value="Genomic_DNA"/>
</dbReference>
<dbReference type="InterPro" id="IPR053772">
    <property type="entry name" value="At1g61320/At1g61330-like"/>
</dbReference>
<reference evidence="2 3" key="2">
    <citation type="submission" date="2024-10" db="EMBL/GenBank/DDBJ databases">
        <authorList>
            <person name="Ryan C."/>
        </authorList>
    </citation>
    <scope>NUCLEOTIDE SEQUENCE [LARGE SCALE GENOMIC DNA]</scope>
</reference>
<evidence type="ECO:0000313" key="3">
    <source>
        <dbReference type="Proteomes" id="UP001497457"/>
    </source>
</evidence>
<proteinExistence type="predicted"/>
<feature type="domain" description="F-box" evidence="1">
    <location>
        <begin position="1"/>
        <end position="34"/>
    </location>
</feature>
<protein>
    <recommendedName>
        <fullName evidence="1">F-box domain-containing protein</fullName>
    </recommendedName>
</protein>
<dbReference type="InterPro" id="IPR032675">
    <property type="entry name" value="LRR_dom_sf"/>
</dbReference>
<name>A0ABC8XZ05_9POAL</name>
<dbReference type="SUPFAM" id="SSF81383">
    <property type="entry name" value="F-box domain"/>
    <property type="match status" value="1"/>
</dbReference>
<evidence type="ECO:0000259" key="1">
    <source>
        <dbReference type="PROSITE" id="PS50181"/>
    </source>
</evidence>
<reference evidence="3" key="1">
    <citation type="submission" date="2024-06" db="EMBL/GenBank/DDBJ databases">
        <authorList>
            <person name="Ryan C."/>
        </authorList>
    </citation>
    <scope>NUCLEOTIDE SEQUENCE [LARGE SCALE GENOMIC DNA]</scope>
</reference>
<organism evidence="2 3">
    <name type="scientific">Urochloa decumbens</name>
    <dbReference type="NCBI Taxonomy" id="240449"/>
    <lineage>
        <taxon>Eukaryota</taxon>
        <taxon>Viridiplantae</taxon>
        <taxon>Streptophyta</taxon>
        <taxon>Embryophyta</taxon>
        <taxon>Tracheophyta</taxon>
        <taxon>Spermatophyta</taxon>
        <taxon>Magnoliopsida</taxon>
        <taxon>Liliopsida</taxon>
        <taxon>Poales</taxon>
        <taxon>Poaceae</taxon>
        <taxon>PACMAD clade</taxon>
        <taxon>Panicoideae</taxon>
        <taxon>Panicodae</taxon>
        <taxon>Paniceae</taxon>
        <taxon>Melinidinae</taxon>
        <taxon>Urochloa</taxon>
    </lineage>
</organism>
<dbReference type="PANTHER" id="PTHR34145:SF46">
    <property type="entry name" value="OS06G0716467 PROTEIN"/>
    <property type="match status" value="1"/>
</dbReference>
<dbReference type="Pfam" id="PF00646">
    <property type="entry name" value="F-box"/>
    <property type="match status" value="1"/>
</dbReference>
<dbReference type="Proteomes" id="UP001497457">
    <property type="component" value="Chromosome 15b"/>
</dbReference>
<evidence type="ECO:0000313" key="2">
    <source>
        <dbReference type="EMBL" id="CAL4935520.1"/>
    </source>
</evidence>
<dbReference type="InterPro" id="IPR036047">
    <property type="entry name" value="F-box-like_dom_sf"/>
</dbReference>
<gene>
    <name evidence="2" type="ORF">URODEC1_LOCUS29329</name>
</gene>
<dbReference type="Pfam" id="PF23622">
    <property type="entry name" value="LRR_At1g61320_AtMIF1"/>
    <property type="match status" value="1"/>
</dbReference>
<accession>A0ABC8XZ05</accession>
<dbReference type="SUPFAM" id="SSF52047">
    <property type="entry name" value="RNI-like"/>
    <property type="match status" value="1"/>
</dbReference>